<keyword evidence="4" id="KW-0560">Oxidoreductase</keyword>
<keyword evidence="7" id="KW-0472">Membrane</keyword>
<keyword evidence="7" id="KW-1133">Transmembrane helix</keyword>
<dbReference type="GO" id="GO:0016705">
    <property type="term" value="F:oxidoreductase activity, acting on paired donors, with incorporation or reduction of molecular oxygen"/>
    <property type="evidence" value="ECO:0007669"/>
    <property type="project" value="InterPro"/>
</dbReference>
<evidence type="ECO:0000313" key="8">
    <source>
        <dbReference type="EMBL" id="OCL14547.1"/>
    </source>
</evidence>
<dbReference type="InterPro" id="IPR050121">
    <property type="entry name" value="Cytochrome_P450_monoxygenase"/>
</dbReference>
<evidence type="ECO:0000256" key="1">
    <source>
        <dbReference type="ARBA" id="ARBA00001971"/>
    </source>
</evidence>
<keyword evidence="7" id="KW-0812">Transmembrane</keyword>
<organism evidence="8 9">
    <name type="scientific">Glonium stellatum</name>
    <dbReference type="NCBI Taxonomy" id="574774"/>
    <lineage>
        <taxon>Eukaryota</taxon>
        <taxon>Fungi</taxon>
        <taxon>Dikarya</taxon>
        <taxon>Ascomycota</taxon>
        <taxon>Pezizomycotina</taxon>
        <taxon>Dothideomycetes</taxon>
        <taxon>Pleosporomycetidae</taxon>
        <taxon>Gloniales</taxon>
        <taxon>Gloniaceae</taxon>
        <taxon>Glonium</taxon>
    </lineage>
</organism>
<evidence type="ECO:0000256" key="7">
    <source>
        <dbReference type="SAM" id="Phobius"/>
    </source>
</evidence>
<proteinExistence type="inferred from homology"/>
<feature type="non-terminal residue" evidence="8">
    <location>
        <position position="91"/>
    </location>
</feature>
<keyword evidence="6" id="KW-0503">Monooxygenase</keyword>
<keyword evidence="3" id="KW-0479">Metal-binding</keyword>
<dbReference type="EMBL" id="KV748562">
    <property type="protein sequence ID" value="OCL14547.1"/>
    <property type="molecule type" value="Genomic_DNA"/>
</dbReference>
<evidence type="ECO:0000313" key="9">
    <source>
        <dbReference type="Proteomes" id="UP000250140"/>
    </source>
</evidence>
<sequence>MLDYWLTGLVVLAVALAATGFYRIYLHPLTKFPGPKLAALSHWYEAYYDVFKKGQYIFEIERMHQKYGPIVRIGPNELHILDSEYYNSLYN</sequence>
<dbReference type="PANTHER" id="PTHR24305">
    <property type="entry name" value="CYTOCHROME P450"/>
    <property type="match status" value="1"/>
</dbReference>
<dbReference type="Gene3D" id="1.10.630.10">
    <property type="entry name" value="Cytochrome P450"/>
    <property type="match status" value="1"/>
</dbReference>
<keyword evidence="9" id="KW-1185">Reference proteome</keyword>
<protein>
    <recommendedName>
        <fullName evidence="10">Cytochrome P450</fullName>
    </recommendedName>
</protein>
<dbReference type="GO" id="GO:0004497">
    <property type="term" value="F:monooxygenase activity"/>
    <property type="evidence" value="ECO:0007669"/>
    <property type="project" value="UniProtKB-KW"/>
</dbReference>
<name>A0A8E2FCA5_9PEZI</name>
<reference evidence="8 9" key="1">
    <citation type="journal article" date="2016" name="Nat. Commun.">
        <title>Ectomycorrhizal ecology is imprinted in the genome of the dominant symbiotic fungus Cenococcum geophilum.</title>
        <authorList>
            <consortium name="DOE Joint Genome Institute"/>
            <person name="Peter M."/>
            <person name="Kohler A."/>
            <person name="Ohm R.A."/>
            <person name="Kuo A."/>
            <person name="Krutzmann J."/>
            <person name="Morin E."/>
            <person name="Arend M."/>
            <person name="Barry K.W."/>
            <person name="Binder M."/>
            <person name="Choi C."/>
            <person name="Clum A."/>
            <person name="Copeland A."/>
            <person name="Grisel N."/>
            <person name="Haridas S."/>
            <person name="Kipfer T."/>
            <person name="LaButti K."/>
            <person name="Lindquist E."/>
            <person name="Lipzen A."/>
            <person name="Maire R."/>
            <person name="Meier B."/>
            <person name="Mihaltcheva S."/>
            <person name="Molinier V."/>
            <person name="Murat C."/>
            <person name="Poggeler S."/>
            <person name="Quandt C.A."/>
            <person name="Sperisen C."/>
            <person name="Tritt A."/>
            <person name="Tisserant E."/>
            <person name="Crous P.W."/>
            <person name="Henrissat B."/>
            <person name="Nehls U."/>
            <person name="Egli S."/>
            <person name="Spatafora J.W."/>
            <person name="Grigoriev I.V."/>
            <person name="Martin F.M."/>
        </authorList>
    </citation>
    <scope>NUCLEOTIDE SEQUENCE [LARGE SCALE GENOMIC DNA]</scope>
    <source>
        <strain evidence="8 9">CBS 207.34</strain>
    </source>
</reference>
<evidence type="ECO:0000256" key="3">
    <source>
        <dbReference type="ARBA" id="ARBA00022723"/>
    </source>
</evidence>
<keyword evidence="5" id="KW-0408">Iron</keyword>
<evidence type="ECO:0008006" key="10">
    <source>
        <dbReference type="Google" id="ProtNLM"/>
    </source>
</evidence>
<feature type="transmembrane region" description="Helical" evidence="7">
    <location>
        <begin position="6"/>
        <end position="26"/>
    </location>
</feature>
<comment type="similarity">
    <text evidence="2">Belongs to the cytochrome P450 family.</text>
</comment>
<accession>A0A8E2FCA5</accession>
<gene>
    <name evidence="8" type="ORF">AOQ84DRAFT_280811</name>
</gene>
<dbReference type="Proteomes" id="UP000250140">
    <property type="component" value="Unassembled WGS sequence"/>
</dbReference>
<evidence type="ECO:0000256" key="6">
    <source>
        <dbReference type="ARBA" id="ARBA00023033"/>
    </source>
</evidence>
<dbReference type="PANTHER" id="PTHR24305:SF157">
    <property type="entry name" value="N-ACETYLTRYPTOPHAN 6-HYDROXYLASE IVOC-RELATED"/>
    <property type="match status" value="1"/>
</dbReference>
<evidence type="ECO:0000256" key="2">
    <source>
        <dbReference type="ARBA" id="ARBA00010617"/>
    </source>
</evidence>
<dbReference type="AlphaFoldDB" id="A0A8E2FCA5"/>
<dbReference type="OrthoDB" id="3945418at2759"/>
<evidence type="ECO:0000256" key="5">
    <source>
        <dbReference type="ARBA" id="ARBA00023004"/>
    </source>
</evidence>
<dbReference type="InterPro" id="IPR036396">
    <property type="entry name" value="Cyt_P450_sf"/>
</dbReference>
<evidence type="ECO:0000256" key="4">
    <source>
        <dbReference type="ARBA" id="ARBA00023002"/>
    </source>
</evidence>
<dbReference type="GO" id="GO:0005506">
    <property type="term" value="F:iron ion binding"/>
    <property type="evidence" value="ECO:0007669"/>
    <property type="project" value="InterPro"/>
</dbReference>
<comment type="cofactor">
    <cofactor evidence="1">
        <name>heme</name>
        <dbReference type="ChEBI" id="CHEBI:30413"/>
    </cofactor>
</comment>
<dbReference type="SUPFAM" id="SSF48264">
    <property type="entry name" value="Cytochrome P450"/>
    <property type="match status" value="1"/>
</dbReference>
<dbReference type="GO" id="GO:0020037">
    <property type="term" value="F:heme binding"/>
    <property type="evidence" value="ECO:0007669"/>
    <property type="project" value="InterPro"/>
</dbReference>